<evidence type="ECO:0000313" key="1">
    <source>
        <dbReference type="EMBL" id="PVH25058.1"/>
    </source>
</evidence>
<dbReference type="EMBL" id="QDKG01000003">
    <property type="protein sequence ID" value="PVH25058.1"/>
    <property type="molecule type" value="Genomic_DNA"/>
</dbReference>
<dbReference type="AlphaFoldDB" id="A0A2T8HHY8"/>
<sequence length="266" mass="30852">MLQDMNYISEDFRIQHLSYYKLVIQAGHQEDVLMILDENNSVQAYIRCDSASPTIDATRLLALPFRHVSIMIPQHSFTFVPAEAYQEEDEDIYGEYLVNKNDQDIYTLDMLRFGSHAIYQLDSLLYQRWFALFPDATYLPVFQVLFDLIPEQLPTQGAQLFLYEQSSYVHVILLKDGQFLFYNNFYVTNAEDLGYYVRRIMSDFSIDSLENITLANLDKDHPLLAFVQQFSKHLDNIDLPIGANDSSKVHPSSPLFGVLFQREVCA</sequence>
<dbReference type="InterPro" id="IPR024213">
    <property type="entry name" value="DUF3822"/>
</dbReference>
<dbReference type="OrthoDB" id="713305at2"/>
<dbReference type="Gene3D" id="3.30.420.250">
    <property type="match status" value="1"/>
</dbReference>
<dbReference type="CDD" id="cd24013">
    <property type="entry name" value="ASKHA_ATPase_BT3980-like"/>
    <property type="match status" value="1"/>
</dbReference>
<organism evidence="1 2">
    <name type="scientific">Sphingobacterium corticibacter</name>
    <dbReference type="NCBI Taxonomy" id="2171749"/>
    <lineage>
        <taxon>Bacteria</taxon>
        <taxon>Pseudomonadati</taxon>
        <taxon>Bacteroidota</taxon>
        <taxon>Sphingobacteriia</taxon>
        <taxon>Sphingobacteriales</taxon>
        <taxon>Sphingobacteriaceae</taxon>
        <taxon>Sphingobacterium</taxon>
    </lineage>
</organism>
<keyword evidence="2" id="KW-1185">Reference proteome</keyword>
<evidence type="ECO:0000313" key="2">
    <source>
        <dbReference type="Proteomes" id="UP000245627"/>
    </source>
</evidence>
<name>A0A2T8HHY8_9SPHI</name>
<reference evidence="1 2" key="1">
    <citation type="submission" date="2018-04" db="EMBL/GenBank/DDBJ databases">
        <title>Sphingobacterium cortibacter sp. nov.</title>
        <authorList>
            <person name="Li Y."/>
        </authorList>
    </citation>
    <scope>NUCLEOTIDE SEQUENCE [LARGE SCALE GENOMIC DNA]</scope>
    <source>
        <strain evidence="1 2">2c-3</strain>
    </source>
</reference>
<accession>A0A2T8HHY8</accession>
<proteinExistence type="predicted"/>
<gene>
    <name evidence="1" type="ORF">DC487_08985</name>
</gene>
<dbReference type="Gene3D" id="3.30.420.260">
    <property type="match status" value="1"/>
</dbReference>
<evidence type="ECO:0008006" key="3">
    <source>
        <dbReference type="Google" id="ProtNLM"/>
    </source>
</evidence>
<protein>
    <recommendedName>
        <fullName evidence="3">DUF3822 family protein</fullName>
    </recommendedName>
</protein>
<dbReference type="Pfam" id="PF12864">
    <property type="entry name" value="DUF3822"/>
    <property type="match status" value="1"/>
</dbReference>
<dbReference type="Proteomes" id="UP000245627">
    <property type="component" value="Unassembled WGS sequence"/>
</dbReference>
<comment type="caution">
    <text evidence="1">The sequence shown here is derived from an EMBL/GenBank/DDBJ whole genome shotgun (WGS) entry which is preliminary data.</text>
</comment>